<evidence type="ECO:0000313" key="5">
    <source>
        <dbReference type="Proteomes" id="UP000184038"/>
    </source>
</evidence>
<accession>A0A1M7GML1</accession>
<dbReference type="InterPro" id="IPR051796">
    <property type="entry name" value="ISF_SsuE-like"/>
</dbReference>
<dbReference type="RefSeq" id="WP_073283962.1">
    <property type="nucleotide sequence ID" value="NZ_FRCP01000007.1"/>
</dbReference>
<evidence type="ECO:0000256" key="1">
    <source>
        <dbReference type="ARBA" id="ARBA00022630"/>
    </source>
</evidence>
<dbReference type="PANTHER" id="PTHR43278:SF1">
    <property type="entry name" value="IRON-SULFUR FLAVOPROTEIN MJ1083"/>
    <property type="match status" value="1"/>
</dbReference>
<dbReference type="GO" id="GO:0016491">
    <property type="term" value="F:oxidoreductase activity"/>
    <property type="evidence" value="ECO:0007669"/>
    <property type="project" value="InterPro"/>
</dbReference>
<dbReference type="SUPFAM" id="SSF52218">
    <property type="entry name" value="Flavoproteins"/>
    <property type="match status" value="1"/>
</dbReference>
<dbReference type="Proteomes" id="UP000184038">
    <property type="component" value="Unassembled WGS sequence"/>
</dbReference>
<dbReference type="Gene3D" id="3.40.50.360">
    <property type="match status" value="1"/>
</dbReference>
<protein>
    <submittedName>
        <fullName evidence="4">NADPH-dependent FMN reductase</fullName>
    </submittedName>
</protein>
<evidence type="ECO:0000313" key="4">
    <source>
        <dbReference type="EMBL" id="SHM17431.1"/>
    </source>
</evidence>
<keyword evidence="5" id="KW-1185">Reference proteome</keyword>
<dbReference type="Pfam" id="PF03358">
    <property type="entry name" value="FMN_red"/>
    <property type="match status" value="1"/>
</dbReference>
<dbReference type="OrthoDB" id="9790975at2"/>
<dbReference type="InterPro" id="IPR005025">
    <property type="entry name" value="FMN_Rdtase-like_dom"/>
</dbReference>
<dbReference type="InterPro" id="IPR029039">
    <property type="entry name" value="Flavoprotein-like_sf"/>
</dbReference>
<evidence type="ECO:0000256" key="2">
    <source>
        <dbReference type="ARBA" id="ARBA00022643"/>
    </source>
</evidence>
<name>A0A1M7GML1_9FIRM</name>
<gene>
    <name evidence="4" type="ORF">SAMN02746066_01006</name>
</gene>
<dbReference type="PANTHER" id="PTHR43278">
    <property type="entry name" value="NAD(P)H-DEPENDENT FMN-CONTAINING OXIDOREDUCTASE YWQN-RELATED"/>
    <property type="match status" value="1"/>
</dbReference>
<keyword evidence="2" id="KW-0288">FMN</keyword>
<reference evidence="4 5" key="1">
    <citation type="submission" date="2016-11" db="EMBL/GenBank/DDBJ databases">
        <authorList>
            <person name="Jaros S."/>
            <person name="Januszkiewicz K."/>
            <person name="Wedrychowicz H."/>
        </authorList>
    </citation>
    <scope>NUCLEOTIDE SEQUENCE [LARGE SCALE GENOMIC DNA]</scope>
    <source>
        <strain evidence="4 5">DSM 15930</strain>
    </source>
</reference>
<keyword evidence="1" id="KW-0285">Flavoprotein</keyword>
<feature type="domain" description="NADPH-dependent FMN reductase-like" evidence="3">
    <location>
        <begin position="1"/>
        <end position="150"/>
    </location>
</feature>
<dbReference type="AlphaFoldDB" id="A0A1M7GML1"/>
<sequence>MNIVIINGSPRKNGATARILHTMEQQLLGKANVYVEFVNISDLEITPCNGCCLCYKTGHCYMNDDAEKLSNRIALADGLVIGSPTYASNVSGQLKLFIDRGHFVIEQLLHGKYAVSIATGENYGSSDTSKIIIKLLKYSGARVIGKIVCNLPFNKEPNETSKVTRQICELSEKIYGDFQTKRKYLFQTIIHKIIFTVGIKPFVKRKGENYKGVIDKWRTYQVTKS</sequence>
<dbReference type="EMBL" id="FRCP01000007">
    <property type="protein sequence ID" value="SHM17431.1"/>
    <property type="molecule type" value="Genomic_DNA"/>
</dbReference>
<proteinExistence type="predicted"/>
<organism evidence="4 5">
    <name type="scientific">Anaerosporobacter mobilis DSM 15930</name>
    <dbReference type="NCBI Taxonomy" id="1120996"/>
    <lineage>
        <taxon>Bacteria</taxon>
        <taxon>Bacillati</taxon>
        <taxon>Bacillota</taxon>
        <taxon>Clostridia</taxon>
        <taxon>Lachnospirales</taxon>
        <taxon>Lachnospiraceae</taxon>
        <taxon>Anaerosporobacter</taxon>
    </lineage>
</organism>
<evidence type="ECO:0000259" key="3">
    <source>
        <dbReference type="Pfam" id="PF03358"/>
    </source>
</evidence>
<dbReference type="STRING" id="1120996.SAMN02746066_01006"/>